<reference evidence="2 3" key="1">
    <citation type="journal article" date="2011" name="Proc. Natl. Acad. Sci. U.S.A.">
        <title>Genome and transcriptome analyses of the mountain pine beetle-fungal symbiont Grosmannia clavigera, a lodgepole pine pathogen.</title>
        <authorList>
            <person name="DiGuistini S."/>
            <person name="Wang Y."/>
            <person name="Liao N.Y."/>
            <person name="Taylor G."/>
            <person name="Tanguay P."/>
            <person name="Feau N."/>
            <person name="Henrissat B."/>
            <person name="Chan S.K."/>
            <person name="Hesse-Orce U."/>
            <person name="Alamouti S.M."/>
            <person name="Tsui C.K.M."/>
            <person name="Docking R.T."/>
            <person name="Levasseur A."/>
            <person name="Haridas S."/>
            <person name="Robertson G."/>
            <person name="Birol I."/>
            <person name="Holt R.A."/>
            <person name="Marra M.A."/>
            <person name="Hamelin R.C."/>
            <person name="Hirst M."/>
            <person name="Jones S.J.M."/>
            <person name="Bohlmann J."/>
            <person name="Breuil C."/>
        </authorList>
    </citation>
    <scope>NUCLEOTIDE SEQUENCE [LARGE SCALE GENOMIC DNA]</scope>
    <source>
        <strain evidence="3">kw1407 / UAMH 11150</strain>
    </source>
</reference>
<organism evidence="3">
    <name type="scientific">Grosmannia clavigera (strain kw1407 / UAMH 11150)</name>
    <name type="common">Blue stain fungus</name>
    <name type="synonym">Graphiocladiella clavigera</name>
    <dbReference type="NCBI Taxonomy" id="655863"/>
    <lineage>
        <taxon>Eukaryota</taxon>
        <taxon>Fungi</taxon>
        <taxon>Dikarya</taxon>
        <taxon>Ascomycota</taxon>
        <taxon>Pezizomycotina</taxon>
        <taxon>Sordariomycetes</taxon>
        <taxon>Sordariomycetidae</taxon>
        <taxon>Ophiostomatales</taxon>
        <taxon>Ophiostomataceae</taxon>
        <taxon>Leptographium</taxon>
    </lineage>
</organism>
<accession>F0XBK7</accession>
<evidence type="ECO:0000313" key="3">
    <source>
        <dbReference type="Proteomes" id="UP000007796"/>
    </source>
</evidence>
<sequence>MSQHSIHVDRCSAVDGAPDSRRESRGHDSGDTRWPMTELTTVSRWEILKERMQMQMLKSAAGSSSFNNQKQEDDQQAREIVVNCMIDSWPVVAAVETGYTADKVNSTVDLVLAAKCKRTDGVSEFHGEASGFYDGIWVIALQALGRDTAAVVRRAHGHDEVGQPM</sequence>
<dbReference type="Proteomes" id="UP000007796">
    <property type="component" value="Unassembled WGS sequence"/>
</dbReference>
<dbReference type="RefSeq" id="XP_014174360.1">
    <property type="nucleotide sequence ID" value="XM_014318885.1"/>
</dbReference>
<dbReference type="InParanoid" id="F0XBK7"/>
<dbReference type="HOGENOM" id="CLU_1610924_0_0_1"/>
<evidence type="ECO:0000313" key="2">
    <source>
        <dbReference type="EMBL" id="EFX04878.1"/>
    </source>
</evidence>
<gene>
    <name evidence="2" type="ORF">CMQ_5140</name>
</gene>
<name>F0XBK7_GROCL</name>
<evidence type="ECO:0000256" key="1">
    <source>
        <dbReference type="SAM" id="MobiDB-lite"/>
    </source>
</evidence>
<protein>
    <submittedName>
        <fullName evidence="2">Uncharacterized protein</fullName>
    </submittedName>
</protein>
<feature type="region of interest" description="Disordered" evidence="1">
    <location>
        <begin position="1"/>
        <end position="35"/>
    </location>
</feature>
<dbReference type="GeneID" id="25978430"/>
<keyword evidence="3" id="KW-1185">Reference proteome</keyword>
<feature type="compositionally biased region" description="Basic and acidic residues" evidence="1">
    <location>
        <begin position="1"/>
        <end position="31"/>
    </location>
</feature>
<proteinExistence type="predicted"/>
<dbReference type="AlphaFoldDB" id="F0XBK7"/>
<dbReference type="EMBL" id="GL629756">
    <property type="protein sequence ID" value="EFX04878.1"/>
    <property type="molecule type" value="Genomic_DNA"/>
</dbReference>